<protein>
    <submittedName>
        <fullName evidence="1">Transposase, IS607 family</fullName>
    </submittedName>
</protein>
<dbReference type="EMBL" id="AESD01000453">
    <property type="protein sequence ID" value="EHJ12226.1"/>
    <property type="molecule type" value="Genomic_DNA"/>
</dbReference>
<accession>G5J6G6</accession>
<reference evidence="1 2" key="1">
    <citation type="journal article" date="2011" name="Front. Microbiol.">
        <title>Two Strains of Crocosphaera watsonii with Highly Conserved Genomes are Distinguished by Strain-Specific Features.</title>
        <authorList>
            <person name="Bench S.R."/>
            <person name="Ilikchyan I.N."/>
            <person name="Tripp H.J."/>
            <person name="Zehr J.P."/>
        </authorList>
    </citation>
    <scope>NUCLEOTIDE SEQUENCE [LARGE SCALE GENOMIC DNA]</scope>
    <source>
        <strain evidence="1 2">WH 0003</strain>
    </source>
</reference>
<name>G5J6G6_CROWT</name>
<sequence>MRLVERHIIKKNHRFYAEIDRLCFLSKNLYNYANYLVRQSFIFENTYRNYHDIQKTLQSQLDYQAMPAKVSQQVLMILDRNWISFKESNLAYKETPSKFKARPRLPGYKHKVKGRNVVVYTAQAISKKQLKQGIINPSQTAIYLKTKVDTSKIKQFRLVPRLNHYVIEVIYEADKQQYQLEENNYASIDIGLNNLATLTFNQAGIKPLLINGKPLKSIN</sequence>
<comment type="caution">
    <text evidence="1">The sequence shown here is derived from an EMBL/GenBank/DDBJ whole genome shotgun (WGS) entry which is preliminary data.</text>
</comment>
<proteinExistence type="predicted"/>
<gene>
    <name evidence="1" type="ORF">CWATWH0003_3068</name>
</gene>
<dbReference type="PATRIC" id="fig|423471.3.peg.2883"/>
<dbReference type="AlphaFoldDB" id="G5J6G6"/>
<evidence type="ECO:0000313" key="1">
    <source>
        <dbReference type="EMBL" id="EHJ12226.1"/>
    </source>
</evidence>
<evidence type="ECO:0000313" key="2">
    <source>
        <dbReference type="Proteomes" id="UP000003477"/>
    </source>
</evidence>
<organism evidence="1 2">
    <name type="scientific">Crocosphaera watsonii WH 0003</name>
    <dbReference type="NCBI Taxonomy" id="423471"/>
    <lineage>
        <taxon>Bacteria</taxon>
        <taxon>Bacillati</taxon>
        <taxon>Cyanobacteriota</taxon>
        <taxon>Cyanophyceae</taxon>
        <taxon>Oscillatoriophycideae</taxon>
        <taxon>Chroococcales</taxon>
        <taxon>Aphanothecaceae</taxon>
        <taxon>Crocosphaera</taxon>
    </lineage>
</organism>
<dbReference type="Proteomes" id="UP000003477">
    <property type="component" value="Unassembled WGS sequence"/>
</dbReference>